<accession>A0A557P352</accession>
<dbReference type="OrthoDB" id="983063at2"/>
<sequence>MARKKFNTNRKANSFLNSIPQVDIENSNIEHKMKFNFSYFCHDQTVAQNFPDWTEGQLHKLLDKLVQYSKEKLDYWEHEQIGRGNSKGRRQTVLEVYGDFPSHSEFIHPRHVPIDACWARFRLENSVRLIGFVIPEIGSNDIYDKNTFYVVFLDKDHKFYPI</sequence>
<protein>
    <submittedName>
        <fullName evidence="1">Uncharacterized protein</fullName>
    </submittedName>
</protein>
<dbReference type="AlphaFoldDB" id="A0A557P352"/>
<dbReference type="RefSeq" id="WP_144388582.1">
    <property type="nucleotide sequence ID" value="NZ_CANNCB010000031.1"/>
</dbReference>
<reference evidence="1 2" key="1">
    <citation type="submission" date="2019-07" db="EMBL/GenBank/DDBJ databases">
        <title>The draft genome sequence of Vibrio algivorus M1486.</title>
        <authorList>
            <person name="Meng X."/>
        </authorList>
    </citation>
    <scope>NUCLEOTIDE SEQUENCE [LARGE SCALE GENOMIC DNA]</scope>
    <source>
        <strain evidence="1 2">M1486</strain>
    </source>
</reference>
<organism evidence="1 2">
    <name type="scientific">Vibrio algivorus</name>
    <dbReference type="NCBI Taxonomy" id="1667024"/>
    <lineage>
        <taxon>Bacteria</taxon>
        <taxon>Pseudomonadati</taxon>
        <taxon>Pseudomonadota</taxon>
        <taxon>Gammaproteobacteria</taxon>
        <taxon>Vibrionales</taxon>
        <taxon>Vibrionaceae</taxon>
        <taxon>Vibrio</taxon>
    </lineage>
</organism>
<gene>
    <name evidence="1" type="ORF">FOF44_12370</name>
</gene>
<dbReference type="EMBL" id="VMKJ01000026">
    <property type="protein sequence ID" value="TVO35091.1"/>
    <property type="molecule type" value="Genomic_DNA"/>
</dbReference>
<evidence type="ECO:0000313" key="1">
    <source>
        <dbReference type="EMBL" id="TVO35091.1"/>
    </source>
</evidence>
<evidence type="ECO:0000313" key="2">
    <source>
        <dbReference type="Proteomes" id="UP000319828"/>
    </source>
</evidence>
<dbReference type="Proteomes" id="UP000319828">
    <property type="component" value="Unassembled WGS sequence"/>
</dbReference>
<proteinExistence type="predicted"/>
<name>A0A557P352_9VIBR</name>
<comment type="caution">
    <text evidence="1">The sequence shown here is derived from an EMBL/GenBank/DDBJ whole genome shotgun (WGS) entry which is preliminary data.</text>
</comment>